<accession>A0A4U6UFA9</accession>
<dbReference type="Gramene" id="TKW13982">
    <property type="protein sequence ID" value="TKW13982"/>
    <property type="gene ID" value="SEVIR_5G136950v2"/>
</dbReference>
<dbReference type="EMBL" id="CM016556">
    <property type="protein sequence ID" value="TKW13982.1"/>
    <property type="molecule type" value="Genomic_DNA"/>
</dbReference>
<sequence>MSMVRLLLVTLEVLDPAVMQSCKTCSPRPLL</sequence>
<organism evidence="1 2">
    <name type="scientific">Setaria viridis</name>
    <name type="common">Green bristlegrass</name>
    <name type="synonym">Setaria italica subsp. viridis</name>
    <dbReference type="NCBI Taxonomy" id="4556"/>
    <lineage>
        <taxon>Eukaryota</taxon>
        <taxon>Viridiplantae</taxon>
        <taxon>Streptophyta</taxon>
        <taxon>Embryophyta</taxon>
        <taxon>Tracheophyta</taxon>
        <taxon>Spermatophyta</taxon>
        <taxon>Magnoliopsida</taxon>
        <taxon>Liliopsida</taxon>
        <taxon>Poales</taxon>
        <taxon>Poaceae</taxon>
        <taxon>PACMAD clade</taxon>
        <taxon>Panicoideae</taxon>
        <taxon>Panicodae</taxon>
        <taxon>Paniceae</taxon>
        <taxon>Cenchrinae</taxon>
        <taxon>Setaria</taxon>
    </lineage>
</organism>
<protein>
    <submittedName>
        <fullName evidence="1">Uncharacterized protein</fullName>
    </submittedName>
</protein>
<gene>
    <name evidence="1" type="ORF">SEVIR_5G136950v2</name>
</gene>
<evidence type="ECO:0000313" key="2">
    <source>
        <dbReference type="Proteomes" id="UP000298652"/>
    </source>
</evidence>
<proteinExistence type="predicted"/>
<keyword evidence="2" id="KW-1185">Reference proteome</keyword>
<dbReference type="Proteomes" id="UP000298652">
    <property type="component" value="Chromosome 5"/>
</dbReference>
<name>A0A4U6UFA9_SETVI</name>
<reference evidence="1" key="1">
    <citation type="submission" date="2019-03" db="EMBL/GenBank/DDBJ databases">
        <title>WGS assembly of Setaria viridis.</title>
        <authorList>
            <person name="Huang P."/>
            <person name="Jenkins J."/>
            <person name="Grimwood J."/>
            <person name="Barry K."/>
            <person name="Healey A."/>
            <person name="Mamidi S."/>
            <person name="Sreedasyam A."/>
            <person name="Shu S."/>
            <person name="Feldman M."/>
            <person name="Wu J."/>
            <person name="Yu Y."/>
            <person name="Chen C."/>
            <person name="Johnson J."/>
            <person name="Rokhsar D."/>
            <person name="Baxter I."/>
            <person name="Schmutz J."/>
            <person name="Brutnell T."/>
            <person name="Kellogg E."/>
        </authorList>
    </citation>
    <scope>NUCLEOTIDE SEQUENCE [LARGE SCALE GENOMIC DNA]</scope>
</reference>
<evidence type="ECO:0000313" key="1">
    <source>
        <dbReference type="EMBL" id="TKW13982.1"/>
    </source>
</evidence>
<dbReference type="AlphaFoldDB" id="A0A4U6UFA9"/>